<dbReference type="InterPro" id="IPR010982">
    <property type="entry name" value="Lambda_DNA-bd_dom_sf"/>
</dbReference>
<dbReference type="Pfam" id="PF13377">
    <property type="entry name" value="Peripla_BP_3"/>
    <property type="match status" value="1"/>
</dbReference>
<proteinExistence type="predicted"/>
<dbReference type="Gene3D" id="1.10.260.40">
    <property type="entry name" value="lambda repressor-like DNA-binding domains"/>
    <property type="match status" value="1"/>
</dbReference>
<sequence>MTINDIAQLAGVAKSTVSRYLNGGSVSRKTREKLDEIVRETGYSPNTFAQSLKAKRTNIVGTIIPRLDSYSSNEILEGIDQELWQRQLQLIITNSDQNVAREIENIYALARQKADAIILFGGVITSDHLKAIHEVNIPVVILGQETPDVHCLVHDEAHAGITMGRHITSLGHQKILLLRVKKEDRAIGQLRRAAIIEGLSQKASVEVEEQEVSFVFEEAYQQAKLILPKTKATAIICVTDTIALAVMKAAHELSYVIPNDFSLAGFGGYNATTIVSPAITTVRYPYRELGKKAVTTVLQLLNAEDVPMKQIMKNELIVRESTQKITLS</sequence>
<dbReference type="PANTHER" id="PTHR30146:SF154">
    <property type="entry name" value="TRANSCRIPTION REGULATOR, MEMBER OF GALR FAMILY"/>
    <property type="match status" value="1"/>
</dbReference>
<dbReference type="SMART" id="SM00354">
    <property type="entry name" value="HTH_LACI"/>
    <property type="match status" value="1"/>
</dbReference>
<dbReference type="GO" id="GO:0003700">
    <property type="term" value="F:DNA-binding transcription factor activity"/>
    <property type="evidence" value="ECO:0007669"/>
    <property type="project" value="TreeGrafter"/>
</dbReference>
<dbReference type="STRING" id="328396.RU93_GL000762"/>
<dbReference type="RefSeq" id="WP_245785406.1">
    <property type="nucleotide sequence ID" value="NZ_JBHSHF010000011.1"/>
</dbReference>
<dbReference type="SUPFAM" id="SSF53822">
    <property type="entry name" value="Periplasmic binding protein-like I"/>
    <property type="match status" value="1"/>
</dbReference>
<evidence type="ECO:0000313" key="5">
    <source>
        <dbReference type="EMBL" id="OJG09431.1"/>
    </source>
</evidence>
<evidence type="ECO:0000256" key="3">
    <source>
        <dbReference type="ARBA" id="ARBA00023163"/>
    </source>
</evidence>
<keyword evidence="6" id="KW-1185">Reference proteome</keyword>
<dbReference type="Gene3D" id="3.40.50.2300">
    <property type="match status" value="2"/>
</dbReference>
<comment type="caution">
    <text evidence="5">The sequence shown here is derived from an EMBL/GenBank/DDBJ whole genome shotgun (WGS) entry which is preliminary data.</text>
</comment>
<dbReference type="GO" id="GO:0000976">
    <property type="term" value="F:transcription cis-regulatory region binding"/>
    <property type="evidence" value="ECO:0007669"/>
    <property type="project" value="TreeGrafter"/>
</dbReference>
<evidence type="ECO:0000256" key="1">
    <source>
        <dbReference type="ARBA" id="ARBA00023015"/>
    </source>
</evidence>
<dbReference type="SUPFAM" id="SSF47413">
    <property type="entry name" value="lambda repressor-like DNA-binding domains"/>
    <property type="match status" value="1"/>
</dbReference>
<dbReference type="CDD" id="cd01542">
    <property type="entry name" value="PBP1_TreR-like"/>
    <property type="match status" value="1"/>
</dbReference>
<keyword evidence="1" id="KW-0805">Transcription regulation</keyword>
<dbReference type="CDD" id="cd01392">
    <property type="entry name" value="HTH_LacI"/>
    <property type="match status" value="1"/>
</dbReference>
<protein>
    <submittedName>
        <fullName evidence="5">Transcriptional regulator</fullName>
    </submittedName>
</protein>
<gene>
    <name evidence="5" type="ORF">RU93_GL000762</name>
</gene>
<keyword evidence="2" id="KW-0238">DNA-binding</keyword>
<organism evidence="5 6">
    <name type="scientific">Enterococcus aquimarinus</name>
    <dbReference type="NCBI Taxonomy" id="328396"/>
    <lineage>
        <taxon>Bacteria</taxon>
        <taxon>Bacillati</taxon>
        <taxon>Bacillota</taxon>
        <taxon>Bacilli</taxon>
        <taxon>Lactobacillales</taxon>
        <taxon>Enterococcaceae</taxon>
        <taxon>Enterococcus</taxon>
    </lineage>
</organism>
<dbReference type="PRINTS" id="PR00036">
    <property type="entry name" value="HTHLACI"/>
</dbReference>
<name>A0A1L8QPJ4_9ENTE</name>
<dbReference type="Proteomes" id="UP000182149">
    <property type="component" value="Unassembled WGS sequence"/>
</dbReference>
<keyword evidence="3" id="KW-0804">Transcription</keyword>
<reference evidence="5 6" key="1">
    <citation type="submission" date="2014-12" db="EMBL/GenBank/DDBJ databases">
        <title>Draft genome sequences of 29 type strains of Enterococci.</title>
        <authorList>
            <person name="Zhong Z."/>
            <person name="Sun Z."/>
            <person name="Liu W."/>
            <person name="Zhang W."/>
            <person name="Zhang H."/>
        </authorList>
    </citation>
    <scope>NUCLEOTIDE SEQUENCE [LARGE SCALE GENOMIC DNA]</scope>
    <source>
        <strain evidence="5 6">DSM 17690</strain>
    </source>
</reference>
<feature type="domain" description="HTH lacI-type" evidence="4">
    <location>
        <begin position="1"/>
        <end position="54"/>
    </location>
</feature>
<dbReference type="PROSITE" id="PS50932">
    <property type="entry name" value="HTH_LACI_2"/>
    <property type="match status" value="1"/>
</dbReference>
<dbReference type="InterPro" id="IPR028082">
    <property type="entry name" value="Peripla_BP_I"/>
</dbReference>
<dbReference type="InterPro" id="IPR000843">
    <property type="entry name" value="HTH_LacI"/>
</dbReference>
<dbReference type="InterPro" id="IPR046335">
    <property type="entry name" value="LacI/GalR-like_sensor"/>
</dbReference>
<dbReference type="PANTHER" id="PTHR30146">
    <property type="entry name" value="LACI-RELATED TRANSCRIPTIONAL REPRESSOR"/>
    <property type="match status" value="1"/>
</dbReference>
<dbReference type="EMBL" id="JXKD01000016">
    <property type="protein sequence ID" value="OJG09431.1"/>
    <property type="molecule type" value="Genomic_DNA"/>
</dbReference>
<dbReference type="Pfam" id="PF00356">
    <property type="entry name" value="LacI"/>
    <property type="match status" value="1"/>
</dbReference>
<accession>A0A1L8QPJ4</accession>
<evidence type="ECO:0000313" key="6">
    <source>
        <dbReference type="Proteomes" id="UP000182149"/>
    </source>
</evidence>
<dbReference type="AlphaFoldDB" id="A0A1L8QPJ4"/>
<evidence type="ECO:0000256" key="2">
    <source>
        <dbReference type="ARBA" id="ARBA00023125"/>
    </source>
</evidence>
<evidence type="ECO:0000259" key="4">
    <source>
        <dbReference type="PROSITE" id="PS50932"/>
    </source>
</evidence>